<feature type="region of interest" description="Disordered" evidence="1">
    <location>
        <begin position="78"/>
        <end position="109"/>
    </location>
</feature>
<name>A0A8K0TCE8_9PEZI</name>
<sequence length="224" mass="24246">MAIASTACAHQACLGQQPIVGPIDIPAPRSLASPGRRTLMCVQHHRKISPTLIGRQPSKARLDLRHCTVPLSSLRTRAEGKADQEPFVGCSHTQSDSQSANTRQHESADGASAELRFLAQFSNVLESGRPAHHSVLSALRRLFCQGLCQVARNNECACRPRGQGATKCSRQWIRSHFPRCTWNVPPPPRQKACSTKIAISSEASKAKQGKSRPGQATVQGLSDS</sequence>
<dbReference type="Proteomes" id="UP000813385">
    <property type="component" value="Unassembled WGS sequence"/>
</dbReference>
<evidence type="ECO:0000256" key="1">
    <source>
        <dbReference type="SAM" id="MobiDB-lite"/>
    </source>
</evidence>
<feature type="compositionally biased region" description="Polar residues" evidence="1">
    <location>
        <begin position="214"/>
        <end position="224"/>
    </location>
</feature>
<gene>
    <name evidence="2" type="ORF">B0T11DRAFT_110843</name>
</gene>
<keyword evidence="3" id="KW-1185">Reference proteome</keyword>
<comment type="caution">
    <text evidence="2">The sequence shown here is derived from an EMBL/GenBank/DDBJ whole genome shotgun (WGS) entry which is preliminary data.</text>
</comment>
<accession>A0A8K0TCE8</accession>
<organism evidence="2 3">
    <name type="scientific">Plectosphaerella cucumerina</name>
    <dbReference type="NCBI Taxonomy" id="40658"/>
    <lineage>
        <taxon>Eukaryota</taxon>
        <taxon>Fungi</taxon>
        <taxon>Dikarya</taxon>
        <taxon>Ascomycota</taxon>
        <taxon>Pezizomycotina</taxon>
        <taxon>Sordariomycetes</taxon>
        <taxon>Hypocreomycetidae</taxon>
        <taxon>Glomerellales</taxon>
        <taxon>Plectosphaerellaceae</taxon>
        <taxon>Plectosphaerella</taxon>
    </lineage>
</organism>
<feature type="compositionally biased region" description="Polar residues" evidence="1">
    <location>
        <begin position="91"/>
        <end position="102"/>
    </location>
</feature>
<dbReference type="EMBL" id="JAGPXD010000004">
    <property type="protein sequence ID" value="KAH7359009.1"/>
    <property type="molecule type" value="Genomic_DNA"/>
</dbReference>
<protein>
    <submittedName>
        <fullName evidence="2">Uncharacterized protein</fullName>
    </submittedName>
</protein>
<proteinExistence type="predicted"/>
<dbReference type="AlphaFoldDB" id="A0A8K0TCE8"/>
<feature type="region of interest" description="Disordered" evidence="1">
    <location>
        <begin position="201"/>
        <end position="224"/>
    </location>
</feature>
<evidence type="ECO:0000313" key="3">
    <source>
        <dbReference type="Proteomes" id="UP000813385"/>
    </source>
</evidence>
<reference evidence="2" key="1">
    <citation type="journal article" date="2021" name="Nat. Commun.">
        <title>Genetic determinants of endophytism in the Arabidopsis root mycobiome.</title>
        <authorList>
            <person name="Mesny F."/>
            <person name="Miyauchi S."/>
            <person name="Thiergart T."/>
            <person name="Pickel B."/>
            <person name="Atanasova L."/>
            <person name="Karlsson M."/>
            <person name="Huettel B."/>
            <person name="Barry K.W."/>
            <person name="Haridas S."/>
            <person name="Chen C."/>
            <person name="Bauer D."/>
            <person name="Andreopoulos W."/>
            <person name="Pangilinan J."/>
            <person name="LaButti K."/>
            <person name="Riley R."/>
            <person name="Lipzen A."/>
            <person name="Clum A."/>
            <person name="Drula E."/>
            <person name="Henrissat B."/>
            <person name="Kohler A."/>
            <person name="Grigoriev I.V."/>
            <person name="Martin F.M."/>
            <person name="Hacquard S."/>
        </authorList>
    </citation>
    <scope>NUCLEOTIDE SEQUENCE</scope>
    <source>
        <strain evidence="2">MPI-CAGE-AT-0016</strain>
    </source>
</reference>
<evidence type="ECO:0000313" key="2">
    <source>
        <dbReference type="EMBL" id="KAH7359009.1"/>
    </source>
</evidence>